<gene>
    <name evidence="1" type="ORF">A3C93_01850</name>
</gene>
<protein>
    <submittedName>
        <fullName evidence="1">Uncharacterized protein</fullName>
    </submittedName>
</protein>
<dbReference type="Proteomes" id="UP000178636">
    <property type="component" value="Unassembled WGS sequence"/>
</dbReference>
<evidence type="ECO:0000313" key="2">
    <source>
        <dbReference type="Proteomes" id="UP000178636"/>
    </source>
</evidence>
<comment type="caution">
    <text evidence="1">The sequence shown here is derived from an EMBL/GenBank/DDBJ whole genome shotgun (WGS) entry which is preliminary data.</text>
</comment>
<dbReference type="AlphaFoldDB" id="A0A1G2DIK7"/>
<sequence length="136" mass="14905">MDHPRDHPGRAFIDPKLLAKIEKSEKDGGMFTKDIPEDTLVFVHTNNSVYTLAVIDVESGKIAIQGSGTHFHNPEVVVLHGSTFGGSMIKPDWIGKGMHLEIGLPDRRTLTTSAIRAVSIEHNPERTKELIAAATK</sequence>
<dbReference type="STRING" id="1798664.A3C93_01850"/>
<accession>A0A1G2DIK7</accession>
<proteinExistence type="predicted"/>
<organism evidence="1 2">
    <name type="scientific">Candidatus Lloydbacteria bacterium RIFCSPHIGHO2_02_FULL_54_17</name>
    <dbReference type="NCBI Taxonomy" id="1798664"/>
    <lineage>
        <taxon>Bacteria</taxon>
        <taxon>Candidatus Lloydiibacteriota</taxon>
    </lineage>
</organism>
<evidence type="ECO:0000313" key="1">
    <source>
        <dbReference type="EMBL" id="OGZ13485.1"/>
    </source>
</evidence>
<dbReference type="EMBL" id="MHLO01000003">
    <property type="protein sequence ID" value="OGZ13485.1"/>
    <property type="molecule type" value="Genomic_DNA"/>
</dbReference>
<name>A0A1G2DIK7_9BACT</name>
<reference evidence="1 2" key="1">
    <citation type="journal article" date="2016" name="Nat. Commun.">
        <title>Thousands of microbial genomes shed light on interconnected biogeochemical processes in an aquifer system.</title>
        <authorList>
            <person name="Anantharaman K."/>
            <person name="Brown C.T."/>
            <person name="Hug L.A."/>
            <person name="Sharon I."/>
            <person name="Castelle C.J."/>
            <person name="Probst A.J."/>
            <person name="Thomas B.C."/>
            <person name="Singh A."/>
            <person name="Wilkins M.J."/>
            <person name="Karaoz U."/>
            <person name="Brodie E.L."/>
            <person name="Williams K.H."/>
            <person name="Hubbard S.S."/>
            <person name="Banfield J.F."/>
        </authorList>
    </citation>
    <scope>NUCLEOTIDE SEQUENCE [LARGE SCALE GENOMIC DNA]</scope>
</reference>